<gene>
    <name evidence="13" type="ORF">HMH06_11815</name>
</gene>
<evidence type="ECO:0000256" key="5">
    <source>
        <dbReference type="ARBA" id="ARBA00022679"/>
    </source>
</evidence>
<evidence type="ECO:0000256" key="11">
    <source>
        <dbReference type="PIRNR" id="PIRNR006268"/>
    </source>
</evidence>
<evidence type="ECO:0000256" key="1">
    <source>
        <dbReference type="ARBA" id="ARBA00001946"/>
    </source>
</evidence>
<keyword evidence="7 11" id="KW-0274">FAD</keyword>
<feature type="signal peptide" evidence="12">
    <location>
        <begin position="1"/>
        <end position="23"/>
    </location>
</feature>
<keyword evidence="8 11" id="KW-0460">Magnesium</keyword>
<dbReference type="RefSeq" id="WP_171623798.1">
    <property type="nucleotide sequence ID" value="NZ_JABFOQ010000036.1"/>
</dbReference>
<accession>A0ABX1WP79</accession>
<dbReference type="Pfam" id="PF02424">
    <property type="entry name" value="ApbE"/>
    <property type="match status" value="1"/>
</dbReference>
<comment type="catalytic activity">
    <reaction evidence="10 11">
        <text>L-threonyl-[protein] + FAD = FMN-L-threonyl-[protein] + AMP + H(+)</text>
        <dbReference type="Rhea" id="RHEA:36847"/>
        <dbReference type="Rhea" id="RHEA-COMP:11060"/>
        <dbReference type="Rhea" id="RHEA-COMP:11061"/>
        <dbReference type="ChEBI" id="CHEBI:15378"/>
        <dbReference type="ChEBI" id="CHEBI:30013"/>
        <dbReference type="ChEBI" id="CHEBI:57692"/>
        <dbReference type="ChEBI" id="CHEBI:74257"/>
        <dbReference type="ChEBI" id="CHEBI:456215"/>
        <dbReference type="EC" id="2.7.1.180"/>
    </reaction>
</comment>
<dbReference type="Proteomes" id="UP000580344">
    <property type="component" value="Unassembled WGS sequence"/>
</dbReference>
<keyword evidence="4 11" id="KW-0285">Flavoprotein</keyword>
<feature type="chain" id="PRO_5045539558" description="FAD:protein FMN transferase" evidence="12">
    <location>
        <begin position="24"/>
        <end position="335"/>
    </location>
</feature>
<evidence type="ECO:0000313" key="13">
    <source>
        <dbReference type="EMBL" id="NOJ76507.1"/>
    </source>
</evidence>
<dbReference type="EMBL" id="JABFOQ010000036">
    <property type="protein sequence ID" value="NOJ76507.1"/>
    <property type="molecule type" value="Genomic_DNA"/>
</dbReference>
<evidence type="ECO:0000256" key="3">
    <source>
        <dbReference type="ARBA" id="ARBA00016337"/>
    </source>
</evidence>
<keyword evidence="14" id="KW-1185">Reference proteome</keyword>
<dbReference type="PANTHER" id="PTHR30040">
    <property type="entry name" value="THIAMINE BIOSYNTHESIS LIPOPROTEIN APBE"/>
    <property type="match status" value="1"/>
</dbReference>
<keyword evidence="6 11" id="KW-0479">Metal-binding</keyword>
<protein>
    <recommendedName>
        <fullName evidence="3 11">FAD:protein FMN transferase</fullName>
        <ecNumber evidence="2 11">2.7.1.180</ecNumber>
    </recommendedName>
    <alternativeName>
        <fullName evidence="9 11">Flavin transferase</fullName>
    </alternativeName>
</protein>
<proteinExistence type="inferred from homology"/>
<dbReference type="InterPro" id="IPR024932">
    <property type="entry name" value="ApbE"/>
</dbReference>
<dbReference type="GO" id="GO:0016740">
    <property type="term" value="F:transferase activity"/>
    <property type="evidence" value="ECO:0007669"/>
    <property type="project" value="UniProtKB-KW"/>
</dbReference>
<evidence type="ECO:0000256" key="4">
    <source>
        <dbReference type="ARBA" id="ARBA00022630"/>
    </source>
</evidence>
<dbReference type="EC" id="2.7.1.180" evidence="2 11"/>
<evidence type="ECO:0000256" key="9">
    <source>
        <dbReference type="ARBA" id="ARBA00031306"/>
    </source>
</evidence>
<evidence type="ECO:0000256" key="8">
    <source>
        <dbReference type="ARBA" id="ARBA00022842"/>
    </source>
</evidence>
<organism evidence="13 14">
    <name type="scientific">Empedobacter stercoris</name>
    <dbReference type="NCBI Taxonomy" id="1628248"/>
    <lineage>
        <taxon>Bacteria</taxon>
        <taxon>Pseudomonadati</taxon>
        <taxon>Bacteroidota</taxon>
        <taxon>Flavobacteriia</taxon>
        <taxon>Flavobacteriales</taxon>
        <taxon>Weeksellaceae</taxon>
        <taxon>Empedobacter</taxon>
    </lineage>
</organism>
<comment type="caution">
    <text evidence="13">The sequence shown here is derived from an EMBL/GenBank/DDBJ whole genome shotgun (WGS) entry which is preliminary data.</text>
</comment>
<dbReference type="Gene3D" id="3.10.520.10">
    <property type="entry name" value="ApbE-like domains"/>
    <property type="match status" value="1"/>
</dbReference>
<dbReference type="PANTHER" id="PTHR30040:SF2">
    <property type="entry name" value="FAD:PROTEIN FMN TRANSFERASE"/>
    <property type="match status" value="1"/>
</dbReference>
<keyword evidence="5 11" id="KW-0808">Transferase</keyword>
<sequence>MKNTFLKNIFTFILLYALIPANAQTVGVRDTILMGSRFQITLADKDSISAEKNINKAIDEMIRIEELISDWKPTSQVSQVNQNAGIKPIKVDREVFELTKRAIYFSQLTNGAFDISFAAMDKVWKFDGTMEEIPTENEIKKAIEKVGYQNILLDEKNSTIFLKKAGMKIGFGSTGKGYATQKARTYMQNLGIQAGIIDASGDMTTWGNQPNGEPWKIGITNPFKRFKMADILVMKNAAVTTSGDYEKFILIDGIRYSHIINPKTGYPSTGLTSVTVIGPDAEMCNGFSTSIMVLGKGKGLELINQQKDYAALLITDKGKIIRSKNYKKIKQSLGR</sequence>
<comment type="cofactor">
    <cofactor evidence="1">
        <name>Mg(2+)</name>
        <dbReference type="ChEBI" id="CHEBI:18420"/>
    </cofactor>
</comment>
<dbReference type="SUPFAM" id="SSF143631">
    <property type="entry name" value="ApbE-like"/>
    <property type="match status" value="1"/>
</dbReference>
<evidence type="ECO:0000256" key="7">
    <source>
        <dbReference type="ARBA" id="ARBA00022827"/>
    </source>
</evidence>
<comment type="similarity">
    <text evidence="11">Belongs to the ApbE family.</text>
</comment>
<keyword evidence="12" id="KW-0732">Signal</keyword>
<dbReference type="InterPro" id="IPR003374">
    <property type="entry name" value="ApbE-like_sf"/>
</dbReference>
<evidence type="ECO:0000313" key="14">
    <source>
        <dbReference type="Proteomes" id="UP000580344"/>
    </source>
</evidence>
<evidence type="ECO:0000256" key="6">
    <source>
        <dbReference type="ARBA" id="ARBA00022723"/>
    </source>
</evidence>
<name>A0ABX1WP79_9FLAO</name>
<dbReference type="PIRSF" id="PIRSF006268">
    <property type="entry name" value="ApbE"/>
    <property type="match status" value="1"/>
</dbReference>
<reference evidence="13 14" key="1">
    <citation type="submission" date="2020-05" db="EMBL/GenBank/DDBJ databases">
        <title>Tigecycline resistant gene in Empedobacter stercoris.</title>
        <authorList>
            <person name="Chen Y."/>
            <person name="Cheng Y."/>
            <person name="Zhou K."/>
        </authorList>
    </citation>
    <scope>NUCLEOTIDE SEQUENCE [LARGE SCALE GENOMIC DNA]</scope>
    <source>
        <strain evidence="13 14">ES202</strain>
    </source>
</reference>
<evidence type="ECO:0000256" key="10">
    <source>
        <dbReference type="ARBA" id="ARBA00048540"/>
    </source>
</evidence>
<evidence type="ECO:0000256" key="2">
    <source>
        <dbReference type="ARBA" id="ARBA00011955"/>
    </source>
</evidence>
<evidence type="ECO:0000256" key="12">
    <source>
        <dbReference type="SAM" id="SignalP"/>
    </source>
</evidence>